<dbReference type="InterPro" id="IPR029638">
    <property type="entry name" value="FAM78"/>
</dbReference>
<evidence type="ECO:0000313" key="1">
    <source>
        <dbReference type="Proteomes" id="UP000095280"/>
    </source>
</evidence>
<dbReference type="WBParaSite" id="maker-unitig_40888-snap-gene-0.6-mRNA-1">
    <property type="protein sequence ID" value="maker-unitig_40888-snap-gene-0.6-mRNA-1"/>
    <property type="gene ID" value="maker-unitig_40888-snap-gene-0.6"/>
</dbReference>
<dbReference type="AlphaFoldDB" id="A0A1I8FMY6"/>
<dbReference type="Proteomes" id="UP000095280">
    <property type="component" value="Unplaced"/>
</dbReference>
<keyword evidence="1" id="KW-1185">Reference proteome</keyword>
<proteinExistence type="predicted"/>
<dbReference type="PANTHER" id="PTHR31655:SF7">
    <property type="entry name" value="PROTEIN FAM78A"/>
    <property type="match status" value="1"/>
</dbReference>
<dbReference type="PANTHER" id="PTHR31655">
    <property type="entry name" value="PROTEIN FAM78A"/>
    <property type="match status" value="1"/>
</dbReference>
<protein>
    <submittedName>
        <fullName evidence="2">Uncharacterized protein</fullName>
    </submittedName>
</protein>
<sequence>MYLENDYEQRGSSYWEFHPLKSGRRQLMNDSDGRMYPFYFRDAERAHHPSGHHLEDHKELQIKDYFHPSVVCPTLGGPTDEHSPAAAVPHLAGVAVRHRRRGVLTEAQSPADEVHVLKKIRWDYNLRMKVDSHLPVWRAGGVSEPDEAHLPEESTKAPHCNAAQSLIWYPRDPTATSASLVPPKQIIVPWSQWVREMLAASPDGGNRLKQRKIRWSPYLVQ</sequence>
<reference evidence="2" key="1">
    <citation type="submission" date="2016-11" db="UniProtKB">
        <authorList>
            <consortium name="WormBaseParasite"/>
        </authorList>
    </citation>
    <scope>IDENTIFICATION</scope>
</reference>
<organism evidence="1 2">
    <name type="scientific">Macrostomum lignano</name>
    <dbReference type="NCBI Taxonomy" id="282301"/>
    <lineage>
        <taxon>Eukaryota</taxon>
        <taxon>Metazoa</taxon>
        <taxon>Spiralia</taxon>
        <taxon>Lophotrochozoa</taxon>
        <taxon>Platyhelminthes</taxon>
        <taxon>Rhabditophora</taxon>
        <taxon>Macrostomorpha</taxon>
        <taxon>Macrostomida</taxon>
        <taxon>Macrostomidae</taxon>
        <taxon>Macrostomum</taxon>
    </lineage>
</organism>
<name>A0A1I8FMY6_9PLAT</name>
<accession>A0A1I8FMY6</accession>
<evidence type="ECO:0000313" key="2">
    <source>
        <dbReference type="WBParaSite" id="maker-unitig_40888-snap-gene-0.6-mRNA-1"/>
    </source>
</evidence>